<keyword evidence="3 8" id="KW-0436">Ligase</keyword>
<dbReference type="Proteomes" id="UP000887043">
    <property type="component" value="Unassembled WGS sequence"/>
</dbReference>
<dbReference type="RefSeq" id="WP_006283221.1">
    <property type="nucleotide sequence ID" value="NZ_BPTR01000001.1"/>
</dbReference>
<dbReference type="HAMAP" id="MF_01161">
    <property type="entry name" value="tRNA_Ile_lys_synt"/>
    <property type="match status" value="1"/>
</dbReference>
<dbReference type="GO" id="GO:0005737">
    <property type="term" value="C:cytoplasm"/>
    <property type="evidence" value="ECO:0007669"/>
    <property type="project" value="UniProtKB-SubCell"/>
</dbReference>
<protein>
    <recommendedName>
        <fullName evidence="8">tRNA(Ile)-lysidine synthase</fullName>
        <ecNumber evidence="8">6.3.4.19</ecNumber>
    </recommendedName>
    <alternativeName>
        <fullName evidence="8">tRNA(Ile)-2-lysyl-cytidine synthase</fullName>
    </alternativeName>
    <alternativeName>
        <fullName evidence="8">tRNA(Ile)-lysidine synthetase</fullName>
    </alternativeName>
</protein>
<dbReference type="SUPFAM" id="SSF52402">
    <property type="entry name" value="Adenine nucleotide alpha hydrolases-like"/>
    <property type="match status" value="1"/>
</dbReference>
<dbReference type="Gene3D" id="3.40.50.620">
    <property type="entry name" value="HUPs"/>
    <property type="match status" value="1"/>
</dbReference>
<dbReference type="EC" id="6.3.4.19" evidence="8"/>
<accession>A0AA37HVI4</accession>
<dbReference type="Pfam" id="PF01171">
    <property type="entry name" value="ATP_bind_3"/>
    <property type="match status" value="1"/>
</dbReference>
<keyword evidence="4 8" id="KW-0819">tRNA processing</keyword>
<dbReference type="GO" id="GO:0006400">
    <property type="term" value="P:tRNA modification"/>
    <property type="evidence" value="ECO:0007669"/>
    <property type="project" value="UniProtKB-UniRule"/>
</dbReference>
<dbReference type="SUPFAM" id="SSF56037">
    <property type="entry name" value="PheT/TilS domain"/>
    <property type="match status" value="1"/>
</dbReference>
<dbReference type="NCBIfam" id="TIGR02433">
    <property type="entry name" value="lysidine_TilS_C"/>
    <property type="match status" value="1"/>
</dbReference>
<comment type="function">
    <text evidence="8">Ligates lysine onto the cytidine present at position 34 of the AUA codon-specific tRNA(Ile) that contains the anticodon CAU, in an ATP-dependent manner. Cytidine is converted to lysidine, thus changing the amino acid specificity of the tRNA from methionine to isoleucine.</text>
</comment>
<organism evidence="10 11">
    <name type="scientific">Segatella bryantii</name>
    <name type="common">Prevotella bryantii</name>
    <dbReference type="NCBI Taxonomy" id="77095"/>
    <lineage>
        <taxon>Bacteria</taxon>
        <taxon>Pseudomonadati</taxon>
        <taxon>Bacteroidota</taxon>
        <taxon>Bacteroidia</taxon>
        <taxon>Bacteroidales</taxon>
        <taxon>Prevotellaceae</taxon>
        <taxon>Segatella</taxon>
    </lineage>
</organism>
<dbReference type="PANTHER" id="PTHR43033:SF1">
    <property type="entry name" value="TRNA(ILE)-LYSIDINE SYNTHASE-RELATED"/>
    <property type="match status" value="1"/>
</dbReference>
<dbReference type="NCBIfam" id="TIGR02432">
    <property type="entry name" value="lysidine_TilS_N"/>
    <property type="match status" value="1"/>
</dbReference>
<comment type="similarity">
    <text evidence="8">Belongs to the tRNA(Ile)-lysidine synthase family.</text>
</comment>
<feature type="binding site" evidence="8">
    <location>
        <begin position="28"/>
        <end position="33"/>
    </location>
    <ligand>
        <name>ATP</name>
        <dbReference type="ChEBI" id="CHEBI:30616"/>
    </ligand>
</feature>
<comment type="caution">
    <text evidence="10">The sequence shown here is derived from an EMBL/GenBank/DDBJ whole genome shotgun (WGS) entry which is preliminary data.</text>
</comment>
<evidence type="ECO:0000256" key="6">
    <source>
        <dbReference type="ARBA" id="ARBA00022840"/>
    </source>
</evidence>
<dbReference type="PANTHER" id="PTHR43033">
    <property type="entry name" value="TRNA(ILE)-LYSIDINE SYNTHASE-RELATED"/>
    <property type="match status" value="1"/>
</dbReference>
<dbReference type="InterPro" id="IPR012795">
    <property type="entry name" value="tRNA_Ile_lys_synt_N"/>
</dbReference>
<gene>
    <name evidence="8 10" type="primary">tilS</name>
    <name evidence="10" type="ORF">PRRU23_04630</name>
</gene>
<evidence type="ECO:0000313" key="10">
    <source>
        <dbReference type="EMBL" id="GJG26763.1"/>
    </source>
</evidence>
<dbReference type="GO" id="GO:0032267">
    <property type="term" value="F:tRNA(Ile)-lysidine synthase activity"/>
    <property type="evidence" value="ECO:0007669"/>
    <property type="project" value="UniProtKB-EC"/>
</dbReference>
<keyword evidence="2 8" id="KW-0963">Cytoplasm</keyword>
<evidence type="ECO:0000259" key="9">
    <source>
        <dbReference type="SMART" id="SM00977"/>
    </source>
</evidence>
<dbReference type="InterPro" id="IPR012094">
    <property type="entry name" value="tRNA_Ile_lys_synt"/>
</dbReference>
<evidence type="ECO:0000256" key="7">
    <source>
        <dbReference type="ARBA" id="ARBA00048539"/>
    </source>
</evidence>
<evidence type="ECO:0000256" key="3">
    <source>
        <dbReference type="ARBA" id="ARBA00022598"/>
    </source>
</evidence>
<feature type="domain" description="Lysidine-tRNA(Ile) synthetase C-terminal" evidence="9">
    <location>
        <begin position="376"/>
        <end position="449"/>
    </location>
</feature>
<evidence type="ECO:0000256" key="8">
    <source>
        <dbReference type="HAMAP-Rule" id="MF_01161"/>
    </source>
</evidence>
<sequence length="452" mass="52450">MKIEEKVKYFINEHHLLDKDKKYIVALSGGADSVCLLLLLKKLHYQIEAAHCNFRLRGDESYRDEEFCVNLCHALQIPLHRIHFETKEYAHLHKISIEMAARDLRYSYFENLRKDIQAEGICIAHHQEDCVETILINLIRGTGIQGMRGILPQNGHIIRPLLSIKRKDIEYYLQENRQNYVTDSTNLINDVQRNKIRLDIMPMLKQLNAGVVDNIYSTAQHLTEANCIINDAIKKYLTQHSIFSENEDFGLHSGYQKIRTESIENFSSPEYLLYYILSNYDFSGSQIEQIYKNLHGKSGKVWKSNSYELLIDRENLIIKRRTEILDKTIKIPEPGTYVFDETSKVIINNIPIYKGFQPSKTTQIATLDADKVKMPITIRLAKLGDRFQPFGMKGTKLISDLLTDLKKNLFEKQQQLVIEDAKGNIIWVVGIRTDDRFKIDSKTTNILKVEII</sequence>
<dbReference type="InterPro" id="IPR012796">
    <property type="entry name" value="Lysidine-tRNA-synth_C"/>
</dbReference>
<dbReference type="CDD" id="cd01992">
    <property type="entry name" value="TilS_N"/>
    <property type="match status" value="1"/>
</dbReference>
<dbReference type="Gene3D" id="3.50.40.10">
    <property type="entry name" value="Phenylalanyl-trna Synthetase, Chain B, domain 3"/>
    <property type="match status" value="1"/>
</dbReference>
<evidence type="ECO:0000256" key="5">
    <source>
        <dbReference type="ARBA" id="ARBA00022741"/>
    </source>
</evidence>
<dbReference type="EMBL" id="BPTR01000001">
    <property type="protein sequence ID" value="GJG26763.1"/>
    <property type="molecule type" value="Genomic_DNA"/>
</dbReference>
<name>A0AA37HVI4_SEGBR</name>
<dbReference type="SMART" id="SM00977">
    <property type="entry name" value="TilS_C"/>
    <property type="match status" value="1"/>
</dbReference>
<keyword evidence="6 8" id="KW-0067">ATP-binding</keyword>
<evidence type="ECO:0000256" key="1">
    <source>
        <dbReference type="ARBA" id="ARBA00004496"/>
    </source>
</evidence>
<comment type="domain">
    <text evidence="8">The N-terminal region contains the highly conserved SGGXDS motif, predicted to be a P-loop motif involved in ATP binding.</text>
</comment>
<comment type="subcellular location">
    <subcellularLocation>
        <location evidence="1 8">Cytoplasm</location>
    </subcellularLocation>
</comment>
<comment type="catalytic activity">
    <reaction evidence="7 8">
        <text>cytidine(34) in tRNA(Ile2) + L-lysine + ATP = lysidine(34) in tRNA(Ile2) + AMP + diphosphate + H(+)</text>
        <dbReference type="Rhea" id="RHEA:43744"/>
        <dbReference type="Rhea" id="RHEA-COMP:10625"/>
        <dbReference type="Rhea" id="RHEA-COMP:10670"/>
        <dbReference type="ChEBI" id="CHEBI:15378"/>
        <dbReference type="ChEBI" id="CHEBI:30616"/>
        <dbReference type="ChEBI" id="CHEBI:32551"/>
        <dbReference type="ChEBI" id="CHEBI:33019"/>
        <dbReference type="ChEBI" id="CHEBI:82748"/>
        <dbReference type="ChEBI" id="CHEBI:83665"/>
        <dbReference type="ChEBI" id="CHEBI:456215"/>
        <dbReference type="EC" id="6.3.4.19"/>
    </reaction>
</comment>
<dbReference type="Pfam" id="PF11734">
    <property type="entry name" value="TilS_C"/>
    <property type="match status" value="1"/>
</dbReference>
<dbReference type="InterPro" id="IPR020825">
    <property type="entry name" value="Phe-tRNA_synthase-like_B3/B4"/>
</dbReference>
<evidence type="ECO:0000256" key="2">
    <source>
        <dbReference type="ARBA" id="ARBA00022490"/>
    </source>
</evidence>
<evidence type="ECO:0000313" key="11">
    <source>
        <dbReference type="Proteomes" id="UP000887043"/>
    </source>
</evidence>
<dbReference type="InterPro" id="IPR011063">
    <property type="entry name" value="TilS/TtcA_N"/>
</dbReference>
<reference evidence="10" key="1">
    <citation type="submission" date="2021-08" db="EMBL/GenBank/DDBJ databases">
        <title>Prevotella lacticifex sp. nov., isolated from rumen of cow.</title>
        <authorList>
            <person name="Shinkai T."/>
            <person name="Ikeyama N."/>
            <person name="Kumagai M."/>
            <person name="Ohmori H."/>
            <person name="Sakamoto M."/>
            <person name="Ohkuma M."/>
            <person name="Mitsumori M."/>
        </authorList>
    </citation>
    <scope>NUCLEOTIDE SEQUENCE</scope>
    <source>
        <strain evidence="10">DSM 11371</strain>
    </source>
</reference>
<dbReference type="InterPro" id="IPR014729">
    <property type="entry name" value="Rossmann-like_a/b/a_fold"/>
</dbReference>
<dbReference type="GO" id="GO:0005524">
    <property type="term" value="F:ATP binding"/>
    <property type="evidence" value="ECO:0007669"/>
    <property type="project" value="UniProtKB-UniRule"/>
</dbReference>
<proteinExistence type="inferred from homology"/>
<dbReference type="AlphaFoldDB" id="A0AA37HVI4"/>
<evidence type="ECO:0000256" key="4">
    <source>
        <dbReference type="ARBA" id="ARBA00022694"/>
    </source>
</evidence>
<keyword evidence="5 8" id="KW-0547">Nucleotide-binding</keyword>